<comment type="caution">
    <text evidence="1">The sequence shown here is derived from an EMBL/GenBank/DDBJ whole genome shotgun (WGS) entry which is preliminary data.</text>
</comment>
<protein>
    <submittedName>
        <fullName evidence="1">Uncharacterized protein</fullName>
    </submittedName>
</protein>
<dbReference type="Proteomes" id="UP000559027">
    <property type="component" value="Unassembled WGS sequence"/>
</dbReference>
<name>A0A8H5CPZ3_9AGAR</name>
<dbReference type="AlphaFoldDB" id="A0A8H5CPZ3"/>
<evidence type="ECO:0000313" key="2">
    <source>
        <dbReference type="Proteomes" id="UP000559027"/>
    </source>
</evidence>
<sequence length="348" mass="37772">MRKLRRSSLPTLSKCLASTRAQQAERMAPMIHEPPGLQQKIGGISPFGRSTGQCAKLATTLLRRLTFTLKSSLNVRTSTFDALADHTEADRYLNGPSISLPTGPCRISSRISLPTQPTRQAPAALVHISSAVQFVSIFFESTQDELKALGKGAFCGPSIPIWSTKLDLGHLNDSEDFKFRSSGVACRYYDKKGVQCPEHSIPTASGIFSRPFSSGHNAYPYLLFEYRYTLLRSSIASHISAQQRPTGTLPYQTSVSQDVFSTHTHLPAPLGRCLTDQTTSYQSYASNPMSLNFSLIGHLVDKMDPSTLRVALARTSPSGKRPSAVLPPNHRSLGASVYGGIILGESGG</sequence>
<reference evidence="1 2" key="1">
    <citation type="journal article" date="2020" name="ISME J.">
        <title>Uncovering the hidden diversity of litter-decomposition mechanisms in mushroom-forming fungi.</title>
        <authorList>
            <person name="Floudas D."/>
            <person name="Bentzer J."/>
            <person name="Ahren D."/>
            <person name="Johansson T."/>
            <person name="Persson P."/>
            <person name="Tunlid A."/>
        </authorList>
    </citation>
    <scope>NUCLEOTIDE SEQUENCE [LARGE SCALE GENOMIC DNA]</scope>
    <source>
        <strain evidence="1 2">CBS 146.42</strain>
    </source>
</reference>
<proteinExistence type="predicted"/>
<gene>
    <name evidence="1" type="ORF">D9756_011207</name>
</gene>
<dbReference type="EMBL" id="JAACJO010000038">
    <property type="protein sequence ID" value="KAF5345857.1"/>
    <property type="molecule type" value="Genomic_DNA"/>
</dbReference>
<keyword evidence="2" id="KW-1185">Reference proteome</keyword>
<evidence type="ECO:0000313" key="1">
    <source>
        <dbReference type="EMBL" id="KAF5345857.1"/>
    </source>
</evidence>
<accession>A0A8H5CPZ3</accession>
<organism evidence="1 2">
    <name type="scientific">Leucocoprinus leucothites</name>
    <dbReference type="NCBI Taxonomy" id="201217"/>
    <lineage>
        <taxon>Eukaryota</taxon>
        <taxon>Fungi</taxon>
        <taxon>Dikarya</taxon>
        <taxon>Basidiomycota</taxon>
        <taxon>Agaricomycotina</taxon>
        <taxon>Agaricomycetes</taxon>
        <taxon>Agaricomycetidae</taxon>
        <taxon>Agaricales</taxon>
        <taxon>Agaricineae</taxon>
        <taxon>Agaricaceae</taxon>
        <taxon>Leucocoprinus</taxon>
    </lineage>
</organism>